<dbReference type="KEGG" id="epa:110233094"/>
<evidence type="ECO:0000313" key="5">
    <source>
        <dbReference type="Proteomes" id="UP000887567"/>
    </source>
</evidence>
<feature type="compositionally biased region" description="Polar residues" evidence="1">
    <location>
        <begin position="235"/>
        <end position="296"/>
    </location>
</feature>
<accession>A0A913WTT8</accession>
<dbReference type="CDD" id="cd00037">
    <property type="entry name" value="CLECT"/>
    <property type="match status" value="1"/>
</dbReference>
<feature type="compositionally biased region" description="Polar residues" evidence="1">
    <location>
        <begin position="184"/>
        <end position="199"/>
    </location>
</feature>
<dbReference type="PROSITE" id="PS50041">
    <property type="entry name" value="C_TYPE_LECTIN_2"/>
    <property type="match status" value="1"/>
</dbReference>
<dbReference type="PANTHER" id="PTHR22803">
    <property type="entry name" value="MANNOSE, PHOSPHOLIPASE, LECTIN RECEPTOR RELATED"/>
    <property type="match status" value="1"/>
</dbReference>
<keyword evidence="2" id="KW-1133">Transmembrane helix</keyword>
<dbReference type="AlphaFoldDB" id="A0A913WTT8"/>
<feature type="compositionally biased region" description="Low complexity" evidence="1">
    <location>
        <begin position="200"/>
        <end position="230"/>
    </location>
</feature>
<feature type="region of interest" description="Disordered" evidence="1">
    <location>
        <begin position="180"/>
        <end position="296"/>
    </location>
</feature>
<dbReference type="InterPro" id="IPR050111">
    <property type="entry name" value="C-type_lectin/snaclec_domain"/>
</dbReference>
<dbReference type="InterPro" id="IPR001304">
    <property type="entry name" value="C-type_lectin-like"/>
</dbReference>
<dbReference type="OrthoDB" id="2142683at2759"/>
<evidence type="ECO:0000256" key="1">
    <source>
        <dbReference type="SAM" id="MobiDB-lite"/>
    </source>
</evidence>
<dbReference type="SUPFAM" id="SSF56436">
    <property type="entry name" value="C-type lectin-like"/>
    <property type="match status" value="1"/>
</dbReference>
<evidence type="ECO:0000259" key="3">
    <source>
        <dbReference type="PROSITE" id="PS50041"/>
    </source>
</evidence>
<dbReference type="GeneID" id="110233094"/>
<feature type="transmembrane region" description="Helical" evidence="2">
    <location>
        <begin position="308"/>
        <end position="332"/>
    </location>
</feature>
<dbReference type="Pfam" id="PF00059">
    <property type="entry name" value="Lectin_C"/>
    <property type="match status" value="1"/>
</dbReference>
<evidence type="ECO:0000256" key="2">
    <source>
        <dbReference type="SAM" id="Phobius"/>
    </source>
</evidence>
<keyword evidence="5" id="KW-1185">Reference proteome</keyword>
<dbReference type="RefSeq" id="XP_020894011.1">
    <property type="nucleotide sequence ID" value="XM_021038352.2"/>
</dbReference>
<reference evidence="4" key="1">
    <citation type="submission" date="2022-11" db="UniProtKB">
        <authorList>
            <consortium name="EnsemblMetazoa"/>
        </authorList>
    </citation>
    <scope>IDENTIFICATION</scope>
</reference>
<name>A0A913WTT8_EXADI</name>
<organism evidence="4 5">
    <name type="scientific">Exaiptasia diaphana</name>
    <name type="common">Tropical sea anemone</name>
    <name type="synonym">Aiptasia pulchella</name>
    <dbReference type="NCBI Taxonomy" id="2652724"/>
    <lineage>
        <taxon>Eukaryota</taxon>
        <taxon>Metazoa</taxon>
        <taxon>Cnidaria</taxon>
        <taxon>Anthozoa</taxon>
        <taxon>Hexacorallia</taxon>
        <taxon>Actiniaria</taxon>
        <taxon>Aiptasiidae</taxon>
        <taxon>Exaiptasia</taxon>
    </lineage>
</organism>
<feature type="transmembrane region" description="Helical" evidence="2">
    <location>
        <begin position="9"/>
        <end position="29"/>
    </location>
</feature>
<keyword evidence="2" id="KW-0472">Membrane</keyword>
<feature type="domain" description="C-type lectin" evidence="3">
    <location>
        <begin position="42"/>
        <end position="160"/>
    </location>
</feature>
<dbReference type="EnsemblMetazoa" id="XM_021038351.2">
    <property type="protein sequence ID" value="XP_020894010.1"/>
    <property type="gene ID" value="LOC110233094"/>
</dbReference>
<dbReference type="SMART" id="SM00034">
    <property type="entry name" value="CLECT"/>
    <property type="match status" value="1"/>
</dbReference>
<proteinExistence type="predicted"/>
<keyword evidence="2" id="KW-0812">Transmembrane</keyword>
<dbReference type="Gene3D" id="3.10.100.10">
    <property type="entry name" value="Mannose-Binding Protein A, subunit A"/>
    <property type="match status" value="1"/>
</dbReference>
<dbReference type="InterPro" id="IPR016187">
    <property type="entry name" value="CTDL_fold"/>
</dbReference>
<dbReference type="RefSeq" id="XP_020894010.1">
    <property type="nucleotide sequence ID" value="XM_021038351.2"/>
</dbReference>
<dbReference type="PROSITE" id="PS51257">
    <property type="entry name" value="PROKAR_LIPOPROTEIN"/>
    <property type="match status" value="1"/>
</dbReference>
<evidence type="ECO:0000313" key="4">
    <source>
        <dbReference type="EnsemblMetazoa" id="XP_020894010.1"/>
    </source>
</evidence>
<dbReference type="Proteomes" id="UP000887567">
    <property type="component" value="Unplaced"/>
</dbReference>
<sequence>MATRSQHNWISTIGIFVLVMIISCTASGVEDLKNHVYFSHQFNCSRYTFFYLQLMKWQQSKEACENDNGTLVCIETKEEWRFITSKITSTQIEWYVGLRNVDNHWKWVNGQPLKWTTTGAWPWHSGQPSDGRKYVKMYNKNGEKLFDDVSGLRPLGYICEYKNEDSQKCKMKASTTKSATKTTIGTQRTTNKRTSITHRASTVKTTSTTQATQTTPRASITTKTTSTIPKPMRATTRTSTFKPSKTVTSQTSQTAQGNSGGASTQRNTKQIYAPSSTKTSPNGKPSTTSRKPTAKISDTQIQKGEFPITYLAIALAVLLLFLICMLVAIYCWRKRTKDKGGSGEDGIQSPTTDVSEIMKSNSFVAFKMVHNNIGDGKQPGAKLTNDSTLTDGTYAEIKRSTSVSTPPGQAVNMNENSTSSPSQDVEVVYAAVDKSAKKKGTQEPQVTYADLASFNNNEETVVNMPPPYQPVQYAEIIGTKTSKRK</sequence>
<dbReference type="InterPro" id="IPR016186">
    <property type="entry name" value="C-type_lectin-like/link_sf"/>
</dbReference>
<feature type="region of interest" description="Disordered" evidence="1">
    <location>
        <begin position="400"/>
        <end position="422"/>
    </location>
</feature>
<protein>
    <recommendedName>
        <fullName evidence="3">C-type lectin domain-containing protein</fullName>
    </recommendedName>
</protein>
<dbReference type="EnsemblMetazoa" id="XM_021038352.2">
    <property type="protein sequence ID" value="XP_020894011.1"/>
    <property type="gene ID" value="LOC110233094"/>
</dbReference>